<dbReference type="Ensembl" id="ENSSDUT00000013558.1">
    <property type="protein sequence ID" value="ENSSDUP00000013313.1"/>
    <property type="gene ID" value="ENSSDUG00000009635.1"/>
</dbReference>
<dbReference type="Pfam" id="PF03372">
    <property type="entry name" value="Exo_endo_phos"/>
    <property type="match status" value="1"/>
</dbReference>
<dbReference type="PANTHER" id="PTHR11371:SF26">
    <property type="entry name" value="DEOXYRIBONUCLEASE"/>
    <property type="match status" value="1"/>
</dbReference>
<keyword evidence="2 5" id="KW-0540">Nuclease</keyword>
<dbReference type="PIRSF" id="PIRSF000988">
    <property type="entry name" value="DNase_I_euk"/>
    <property type="match status" value="1"/>
</dbReference>
<keyword evidence="4 5" id="KW-0378">Hydrolase</keyword>
<protein>
    <recommendedName>
        <fullName evidence="5">Deoxyribonuclease</fullName>
    </recommendedName>
</protein>
<dbReference type="Gene3D" id="3.60.10.10">
    <property type="entry name" value="Endonuclease/exonuclease/phosphatase"/>
    <property type="match status" value="1"/>
</dbReference>
<dbReference type="GO" id="GO:0003677">
    <property type="term" value="F:DNA binding"/>
    <property type="evidence" value="ECO:0007669"/>
    <property type="project" value="TreeGrafter"/>
</dbReference>
<reference evidence="8" key="1">
    <citation type="submission" date="2025-08" db="UniProtKB">
        <authorList>
            <consortium name="Ensembl"/>
        </authorList>
    </citation>
    <scope>IDENTIFICATION</scope>
</reference>
<keyword evidence="9" id="KW-1185">Reference proteome</keyword>
<evidence type="ECO:0000256" key="3">
    <source>
        <dbReference type="ARBA" id="ARBA00022759"/>
    </source>
</evidence>
<evidence type="ECO:0000313" key="9">
    <source>
        <dbReference type="Proteomes" id="UP000261420"/>
    </source>
</evidence>
<evidence type="ECO:0000256" key="1">
    <source>
        <dbReference type="ARBA" id="ARBA00007359"/>
    </source>
</evidence>
<dbReference type="GO" id="GO:0005634">
    <property type="term" value="C:nucleus"/>
    <property type="evidence" value="ECO:0007669"/>
    <property type="project" value="TreeGrafter"/>
</dbReference>
<accession>A0A3B4U569</accession>
<evidence type="ECO:0000256" key="5">
    <source>
        <dbReference type="PIRNR" id="PIRNR000988"/>
    </source>
</evidence>
<dbReference type="GO" id="GO:0004530">
    <property type="term" value="F:deoxyribonuclease I activity"/>
    <property type="evidence" value="ECO:0007669"/>
    <property type="project" value="TreeGrafter"/>
</dbReference>
<dbReference type="SUPFAM" id="SSF56219">
    <property type="entry name" value="DNase I-like"/>
    <property type="match status" value="1"/>
</dbReference>
<feature type="active site" evidence="6">
    <location>
        <position position="163"/>
    </location>
</feature>
<keyword evidence="3 5" id="KW-0255">Endonuclease</keyword>
<organism evidence="8 9">
    <name type="scientific">Seriola dumerili</name>
    <name type="common">Greater amberjack</name>
    <name type="synonym">Caranx dumerili</name>
    <dbReference type="NCBI Taxonomy" id="41447"/>
    <lineage>
        <taxon>Eukaryota</taxon>
        <taxon>Metazoa</taxon>
        <taxon>Chordata</taxon>
        <taxon>Craniata</taxon>
        <taxon>Vertebrata</taxon>
        <taxon>Euteleostomi</taxon>
        <taxon>Actinopterygii</taxon>
        <taxon>Neopterygii</taxon>
        <taxon>Teleostei</taxon>
        <taxon>Neoteleostei</taxon>
        <taxon>Acanthomorphata</taxon>
        <taxon>Carangaria</taxon>
        <taxon>Carangiformes</taxon>
        <taxon>Carangidae</taxon>
        <taxon>Seriola</taxon>
    </lineage>
</organism>
<proteinExistence type="inferred from homology"/>
<dbReference type="InterPro" id="IPR016202">
    <property type="entry name" value="DNase_I"/>
</dbReference>
<dbReference type="PANTHER" id="PTHR11371">
    <property type="entry name" value="DEOXYRIBONUCLEASE"/>
    <property type="match status" value="1"/>
</dbReference>
<evidence type="ECO:0000256" key="4">
    <source>
        <dbReference type="ARBA" id="ARBA00022801"/>
    </source>
</evidence>
<dbReference type="RefSeq" id="XP_022604555.1">
    <property type="nucleotide sequence ID" value="XM_022748834.1"/>
</dbReference>
<dbReference type="GO" id="GO:0006308">
    <property type="term" value="P:DNA catabolic process"/>
    <property type="evidence" value="ECO:0007669"/>
    <property type="project" value="InterPro"/>
</dbReference>
<sequence length="289" mass="33105">MKGDCSLQTLSHSLSALCCSSTLFTFSQVKMKIASFNVKKLGLSKVNDDFVRTYLIKIVSRYSVVVMLEVVDANGRAMKKFLEKLNEYRDNRHDPFSMESSKMLGRSTYKEKFVFFYRAREVKLIDSFQYEEEGRDVFAREPFAVQFKCLNTAVKKLVLIAVHSKPEDAETELNALGDVVEAVRNKFKATNIMILGDFNADGPYLSNRKKENSPMWYPPYFWLIDDKVDTTTSNKNDHTYDRIVVFGNHMYEAVGANSAKAFNFQRAYHLPDAAAQAISDHYPVEVELL</sequence>
<evidence type="ECO:0000256" key="2">
    <source>
        <dbReference type="ARBA" id="ARBA00022722"/>
    </source>
</evidence>
<evidence type="ECO:0000259" key="7">
    <source>
        <dbReference type="Pfam" id="PF03372"/>
    </source>
</evidence>
<dbReference type="KEGG" id="sdu:111224369"/>
<dbReference type="PRINTS" id="PR00130">
    <property type="entry name" value="DNASEI"/>
</dbReference>
<feature type="active site" evidence="6">
    <location>
        <position position="111"/>
    </location>
</feature>
<dbReference type="Proteomes" id="UP000261420">
    <property type="component" value="Unplaced"/>
</dbReference>
<reference evidence="8" key="2">
    <citation type="submission" date="2025-09" db="UniProtKB">
        <authorList>
            <consortium name="Ensembl"/>
        </authorList>
    </citation>
    <scope>IDENTIFICATION</scope>
</reference>
<comment type="similarity">
    <text evidence="1 5">Belongs to the DNase I family.</text>
</comment>
<dbReference type="GeneID" id="111224369"/>
<dbReference type="InterPro" id="IPR036691">
    <property type="entry name" value="Endo/exonu/phosph_ase_sf"/>
</dbReference>
<evidence type="ECO:0000313" key="8">
    <source>
        <dbReference type="Ensembl" id="ENSSDUP00000013313.1"/>
    </source>
</evidence>
<dbReference type="GeneTree" id="ENSGT00950000182846"/>
<dbReference type="SMART" id="SM00476">
    <property type="entry name" value="DNaseIc"/>
    <property type="match status" value="1"/>
</dbReference>
<dbReference type="AlphaFoldDB" id="A0A3B4U569"/>
<dbReference type="InterPro" id="IPR005135">
    <property type="entry name" value="Endo/exonuclease/phosphatase"/>
</dbReference>
<evidence type="ECO:0000256" key="6">
    <source>
        <dbReference type="PIRSR" id="PIRSR000988-1"/>
    </source>
</evidence>
<feature type="domain" description="Endonuclease/exonuclease/phosphatase" evidence="7">
    <location>
        <begin position="34"/>
        <end position="281"/>
    </location>
</feature>
<dbReference type="OMA" id="GRNSHKE"/>
<name>A0A3B4U569_SERDU</name>